<dbReference type="SUPFAM" id="SSF82771">
    <property type="entry name" value="GIY-YIG endonuclease"/>
    <property type="match status" value="1"/>
</dbReference>
<evidence type="ECO:0000259" key="1">
    <source>
        <dbReference type="PROSITE" id="PS50164"/>
    </source>
</evidence>
<dbReference type="Gene3D" id="3.40.1440.10">
    <property type="entry name" value="GIY-YIG endonuclease"/>
    <property type="match status" value="1"/>
</dbReference>
<comment type="caution">
    <text evidence="2">The sequence shown here is derived from an EMBL/GenBank/DDBJ whole genome shotgun (WGS) entry which is preliminary data.</text>
</comment>
<name>A0A094SS88_9ZZZZ</name>
<protein>
    <recommendedName>
        <fullName evidence="1">GIY-YIG domain-containing protein</fullName>
    </recommendedName>
</protein>
<dbReference type="InterPro" id="IPR000305">
    <property type="entry name" value="GIY-YIG_endonuc"/>
</dbReference>
<sequence length="91" mass="10451">MLRCADGSLYVGSTRSLEQRLDQHASGKGARYTTHRLPVELVFAEEFANIGDAYRREKQLQGWGRAKRQALIEGLYNDLPRLSKKLRFRKG</sequence>
<evidence type="ECO:0000313" key="2">
    <source>
        <dbReference type="EMBL" id="KGA21653.1"/>
    </source>
</evidence>
<dbReference type="PANTHER" id="PTHR34477">
    <property type="entry name" value="UPF0213 PROTEIN YHBQ"/>
    <property type="match status" value="1"/>
</dbReference>
<dbReference type="Pfam" id="PF01541">
    <property type="entry name" value="GIY-YIG"/>
    <property type="match status" value="1"/>
</dbReference>
<dbReference type="InterPro" id="IPR050190">
    <property type="entry name" value="UPF0213_domain"/>
</dbReference>
<gene>
    <name evidence="2" type="ORF">GM51_1165</name>
</gene>
<accession>A0A094SS88</accession>
<dbReference type="PROSITE" id="PS50164">
    <property type="entry name" value="GIY_YIG"/>
    <property type="match status" value="1"/>
</dbReference>
<organism evidence="2">
    <name type="scientific">freshwater metagenome</name>
    <dbReference type="NCBI Taxonomy" id="449393"/>
    <lineage>
        <taxon>unclassified sequences</taxon>
        <taxon>metagenomes</taxon>
        <taxon>ecological metagenomes</taxon>
    </lineage>
</organism>
<proteinExistence type="predicted"/>
<reference evidence="2" key="1">
    <citation type="submission" date="2014-06" db="EMBL/GenBank/DDBJ databases">
        <title>Key roles for freshwater Actinobacteria revealed by deep metagenomic sequencing.</title>
        <authorList>
            <person name="Ghai R."/>
            <person name="Mizuno C.M."/>
            <person name="Picazo A."/>
            <person name="Camacho A."/>
            <person name="Rodriguez-Valera F."/>
        </authorList>
    </citation>
    <scope>NUCLEOTIDE SEQUENCE</scope>
</reference>
<dbReference type="EMBL" id="JNSL01000003">
    <property type="protein sequence ID" value="KGA21653.1"/>
    <property type="molecule type" value="Genomic_DNA"/>
</dbReference>
<dbReference type="PANTHER" id="PTHR34477:SF1">
    <property type="entry name" value="UPF0213 PROTEIN YHBQ"/>
    <property type="match status" value="1"/>
</dbReference>
<dbReference type="AlphaFoldDB" id="A0A094SS88"/>
<dbReference type="CDD" id="cd10456">
    <property type="entry name" value="GIY-YIG_UPF0213"/>
    <property type="match status" value="1"/>
</dbReference>
<feature type="domain" description="GIY-YIG" evidence="1">
    <location>
        <begin position="1"/>
        <end position="73"/>
    </location>
</feature>
<dbReference type="InterPro" id="IPR035901">
    <property type="entry name" value="GIY-YIG_endonuc_sf"/>
</dbReference>